<reference evidence="1 2" key="1">
    <citation type="journal article" date="2012" name="J. Bacteriol.">
        <title>Genome sequence of the soybean symbiont Sinorhizobium fredii HH103.</title>
        <authorList>
            <person name="Weidner S."/>
            <person name="Becker A."/>
            <person name="Bonilla I."/>
            <person name="Jaenicke S."/>
            <person name="Lloret J."/>
            <person name="Margaret I."/>
            <person name="Puhler A."/>
            <person name="Ruiz-Sainz J.E."/>
            <person name="Schneiker-Bekel S."/>
            <person name="Szczepanowski R."/>
            <person name="Vinardell J.M."/>
            <person name="Zehner S."/>
            <person name="Gottfert M."/>
        </authorList>
    </citation>
    <scope>NUCLEOTIDE SEQUENCE [LARGE SCALE GENOMIC DNA]</scope>
    <source>
        <strain evidence="1 2">HH103</strain>
        <plasmid evidence="2">pSfHH103e</plasmid>
    </source>
</reference>
<dbReference type="HOGENOM" id="CLU_3157056_0_0_5"/>
<evidence type="ECO:0000313" key="1">
    <source>
        <dbReference type="EMBL" id="CCF01185.1"/>
    </source>
</evidence>
<keyword evidence="1" id="KW-0614">Plasmid</keyword>
<evidence type="ECO:0000313" key="2">
    <source>
        <dbReference type="Proteomes" id="UP000007735"/>
    </source>
</evidence>
<geneLocation type="plasmid" evidence="1 2">
    <name>pSfHH103e</name>
</geneLocation>
<dbReference type="EMBL" id="HE616899">
    <property type="protein sequence ID" value="CCF01185.1"/>
    <property type="molecule type" value="Genomic_DNA"/>
</dbReference>
<dbReference type="KEGG" id="sfh:SFHH103_06727"/>
<protein>
    <submittedName>
        <fullName evidence="1">Uncharacterized protein</fullName>
    </submittedName>
</protein>
<dbReference type="Proteomes" id="UP000007735">
    <property type="component" value="Plasmid pSfHH103e"/>
</dbReference>
<accession>G9AJF3</accession>
<organism evidence="1 2">
    <name type="scientific">Sinorhizobium fredii (strain HH103)</name>
    <dbReference type="NCBI Taxonomy" id="1117943"/>
    <lineage>
        <taxon>Bacteria</taxon>
        <taxon>Pseudomonadati</taxon>
        <taxon>Pseudomonadota</taxon>
        <taxon>Alphaproteobacteria</taxon>
        <taxon>Hyphomicrobiales</taxon>
        <taxon>Rhizobiaceae</taxon>
        <taxon>Sinorhizobium/Ensifer group</taxon>
        <taxon>Sinorhizobium</taxon>
    </lineage>
</organism>
<gene>
    <name evidence="1" type="ordered locus">SFHH103_06727</name>
</gene>
<proteinExistence type="predicted"/>
<dbReference type="AlphaFoldDB" id="G9AJF3"/>
<sequence length="48" mass="5505">MAQRLYLIIHHSARTFVSRPNPMTGVYDIHSPRLPDVAEMETLLDKPS</sequence>
<name>G9AJF3_SINF1</name>